<dbReference type="GO" id="GO:0042956">
    <property type="term" value="P:maltodextrin transmembrane transport"/>
    <property type="evidence" value="ECO:0007669"/>
    <property type="project" value="TreeGrafter"/>
</dbReference>
<keyword evidence="2" id="KW-0813">Transport</keyword>
<name>A0A494XTS6_9BACL</name>
<sequence>MKRLTTLLLCVSMLVFILAACGGGDKKSESGGKGEKATVTFGFWGTAEDLKVYQSAADSINEAYPNITLKIKQYPSSDQFWNQLPGEIAAGTAPDLVRLSNEGSYEYITKDLFAPLDEYIKSANLDMSVYIDSAKNGWQVEGKTFGIPNTFNTSMFFINDEMWKAAGLGAYPTTWDEVYEAAKKLKTKDVYGLVANIHEFHITNYVKTFGGGWGYGKTINSKENVQGLEQFMKFYKDDLAVTPKTLGYGWDGEVFANKKAAMTTGGAWYKSYLKDANPDLKYVALPVPKGTVQAGNLIADGYTVMKDSKNKEAAVKAAYFMSGEKVQSQFIELGYNPPLKSLSPKYYDLNPEFKSTESALANATDFQYPSDTKKFTDALVKEVENAILGGSKETAQQILDKVQQQFNK</sequence>
<dbReference type="PANTHER" id="PTHR30061:SF50">
    <property type="entry name" value="MALTOSE_MALTODEXTRIN-BINDING PERIPLASMIC PROTEIN"/>
    <property type="match status" value="1"/>
</dbReference>
<feature type="signal peptide" evidence="4">
    <location>
        <begin position="1"/>
        <end position="19"/>
    </location>
</feature>
<organism evidence="5 6">
    <name type="scientific">Cohnella endophytica</name>
    <dbReference type="NCBI Taxonomy" id="2419778"/>
    <lineage>
        <taxon>Bacteria</taxon>
        <taxon>Bacillati</taxon>
        <taxon>Bacillota</taxon>
        <taxon>Bacilli</taxon>
        <taxon>Bacillales</taxon>
        <taxon>Paenibacillaceae</taxon>
        <taxon>Cohnella</taxon>
    </lineage>
</organism>
<dbReference type="AlphaFoldDB" id="A0A494XTS6"/>
<dbReference type="GO" id="GO:1901982">
    <property type="term" value="F:maltose binding"/>
    <property type="evidence" value="ECO:0007669"/>
    <property type="project" value="TreeGrafter"/>
</dbReference>
<keyword evidence="6" id="KW-1185">Reference proteome</keyword>
<dbReference type="PROSITE" id="PS51257">
    <property type="entry name" value="PROKAR_LIPOPROTEIN"/>
    <property type="match status" value="1"/>
</dbReference>
<protein>
    <submittedName>
        <fullName evidence="5">Sugar ABC transporter substrate-binding protein</fullName>
    </submittedName>
</protein>
<evidence type="ECO:0000256" key="3">
    <source>
        <dbReference type="ARBA" id="ARBA00022729"/>
    </source>
</evidence>
<evidence type="ECO:0000256" key="4">
    <source>
        <dbReference type="SAM" id="SignalP"/>
    </source>
</evidence>
<proteinExistence type="inferred from homology"/>
<dbReference type="RefSeq" id="WP_120978198.1">
    <property type="nucleotide sequence ID" value="NZ_RBZM01000007.1"/>
</dbReference>
<dbReference type="SUPFAM" id="SSF53850">
    <property type="entry name" value="Periplasmic binding protein-like II"/>
    <property type="match status" value="1"/>
</dbReference>
<reference evidence="5 6" key="1">
    <citation type="submission" date="2018-10" db="EMBL/GenBank/DDBJ databases">
        <title>Cohnella sp. M2MS4P-1, whole genome shotgun sequence.</title>
        <authorList>
            <person name="Tuo L."/>
        </authorList>
    </citation>
    <scope>NUCLEOTIDE SEQUENCE [LARGE SCALE GENOMIC DNA]</scope>
    <source>
        <strain evidence="5 6">M2MS4P-1</strain>
    </source>
</reference>
<evidence type="ECO:0000313" key="5">
    <source>
        <dbReference type="EMBL" id="RKP51499.1"/>
    </source>
</evidence>
<accession>A0A494XTS6</accession>
<feature type="chain" id="PRO_5019806660" evidence="4">
    <location>
        <begin position="20"/>
        <end position="408"/>
    </location>
</feature>
<dbReference type="GO" id="GO:0055052">
    <property type="term" value="C:ATP-binding cassette (ABC) transporter complex, substrate-binding subunit-containing"/>
    <property type="evidence" value="ECO:0007669"/>
    <property type="project" value="TreeGrafter"/>
</dbReference>
<keyword evidence="3 4" id="KW-0732">Signal</keyword>
<dbReference type="CDD" id="cd13585">
    <property type="entry name" value="PBP2_TMBP_like"/>
    <property type="match status" value="1"/>
</dbReference>
<dbReference type="Proteomes" id="UP000282076">
    <property type="component" value="Unassembled WGS sequence"/>
</dbReference>
<evidence type="ECO:0000256" key="2">
    <source>
        <dbReference type="ARBA" id="ARBA00022448"/>
    </source>
</evidence>
<dbReference type="Gene3D" id="3.40.190.10">
    <property type="entry name" value="Periplasmic binding protein-like II"/>
    <property type="match status" value="1"/>
</dbReference>
<gene>
    <name evidence="5" type="ORF">D7Z26_17075</name>
</gene>
<dbReference type="InterPro" id="IPR006059">
    <property type="entry name" value="SBP"/>
</dbReference>
<dbReference type="GO" id="GO:0015768">
    <property type="term" value="P:maltose transport"/>
    <property type="evidence" value="ECO:0007669"/>
    <property type="project" value="TreeGrafter"/>
</dbReference>
<comment type="similarity">
    <text evidence="1">Belongs to the bacterial solute-binding protein 1 family.</text>
</comment>
<dbReference type="PANTHER" id="PTHR30061">
    <property type="entry name" value="MALTOSE-BINDING PERIPLASMIC PROTEIN"/>
    <property type="match status" value="1"/>
</dbReference>
<dbReference type="Pfam" id="PF13416">
    <property type="entry name" value="SBP_bac_8"/>
    <property type="match status" value="1"/>
</dbReference>
<evidence type="ECO:0000313" key="6">
    <source>
        <dbReference type="Proteomes" id="UP000282076"/>
    </source>
</evidence>
<dbReference type="OrthoDB" id="9782846at2"/>
<dbReference type="EMBL" id="RBZM01000007">
    <property type="protein sequence ID" value="RKP51499.1"/>
    <property type="molecule type" value="Genomic_DNA"/>
</dbReference>
<evidence type="ECO:0000256" key="1">
    <source>
        <dbReference type="ARBA" id="ARBA00008520"/>
    </source>
</evidence>
<comment type="caution">
    <text evidence="5">The sequence shown here is derived from an EMBL/GenBank/DDBJ whole genome shotgun (WGS) entry which is preliminary data.</text>
</comment>